<dbReference type="Proteomes" id="UP000593578">
    <property type="component" value="Unassembled WGS sequence"/>
</dbReference>
<sequence length="136" mass="15544">MSKVAVEEMPTVEINEIHTDNKLCYAIWKDQFKLGAKVHNSPCNDLYHSNCILQWLQLCNSYPICTTNYPSPLMAIKEPKLDMYSNLDEISVLLTIWRLPNVGFVINRFPRGIKGGGENRDFPMVYTKVGNGFSSR</sequence>
<dbReference type="InterPro" id="IPR013083">
    <property type="entry name" value="Znf_RING/FYVE/PHD"/>
</dbReference>
<dbReference type="AlphaFoldDB" id="A0A7J8PAG0"/>
<dbReference type="EMBL" id="JABEZZ010000005">
    <property type="protein sequence ID" value="MBA0586245.1"/>
    <property type="molecule type" value="Genomic_DNA"/>
</dbReference>
<protein>
    <recommendedName>
        <fullName evidence="1">DUF1117 domain-containing protein</fullName>
    </recommendedName>
</protein>
<dbReference type="SUPFAM" id="SSF57850">
    <property type="entry name" value="RING/U-box"/>
    <property type="match status" value="1"/>
</dbReference>
<evidence type="ECO:0000313" key="2">
    <source>
        <dbReference type="EMBL" id="MBA0586245.1"/>
    </source>
</evidence>
<evidence type="ECO:0000313" key="3">
    <source>
        <dbReference type="Proteomes" id="UP000593578"/>
    </source>
</evidence>
<feature type="domain" description="DUF1117" evidence="1">
    <location>
        <begin position="94"/>
        <end position="134"/>
    </location>
</feature>
<organism evidence="2 3">
    <name type="scientific">Gossypium raimondii</name>
    <name type="common">Peruvian cotton</name>
    <name type="synonym">Gossypium klotzschianum subsp. raimondii</name>
    <dbReference type="NCBI Taxonomy" id="29730"/>
    <lineage>
        <taxon>Eukaryota</taxon>
        <taxon>Viridiplantae</taxon>
        <taxon>Streptophyta</taxon>
        <taxon>Embryophyta</taxon>
        <taxon>Tracheophyta</taxon>
        <taxon>Spermatophyta</taxon>
        <taxon>Magnoliopsida</taxon>
        <taxon>eudicotyledons</taxon>
        <taxon>Gunneridae</taxon>
        <taxon>Pentapetalae</taxon>
        <taxon>rosids</taxon>
        <taxon>malvids</taxon>
        <taxon>Malvales</taxon>
        <taxon>Malvaceae</taxon>
        <taxon>Malvoideae</taxon>
        <taxon>Gossypium</taxon>
    </lineage>
</organism>
<accession>A0A7J8PAG0</accession>
<dbReference type="Gene3D" id="3.30.40.10">
    <property type="entry name" value="Zinc/RING finger domain, C3HC4 (zinc finger)"/>
    <property type="match status" value="1"/>
</dbReference>
<name>A0A7J8PAG0_GOSRA</name>
<feature type="non-terminal residue" evidence="2">
    <location>
        <position position="1"/>
    </location>
</feature>
<proteinExistence type="predicted"/>
<dbReference type="Pfam" id="PF06547">
    <property type="entry name" value="DUF1117"/>
    <property type="match status" value="1"/>
</dbReference>
<reference evidence="2 3" key="1">
    <citation type="journal article" date="2019" name="Genome Biol. Evol.">
        <title>Insights into the evolution of the New World diploid cottons (Gossypium, subgenus Houzingenia) based on genome sequencing.</title>
        <authorList>
            <person name="Grover C.E."/>
            <person name="Arick M.A. 2nd"/>
            <person name="Thrash A."/>
            <person name="Conover J.L."/>
            <person name="Sanders W.S."/>
            <person name="Peterson D.G."/>
            <person name="Frelichowski J.E."/>
            <person name="Scheffler J.A."/>
            <person name="Scheffler B.E."/>
            <person name="Wendel J.F."/>
        </authorList>
    </citation>
    <scope>NUCLEOTIDE SEQUENCE [LARGE SCALE GENOMIC DNA]</scope>
    <source>
        <strain evidence="2">8</strain>
        <tissue evidence="2">Leaf</tissue>
    </source>
</reference>
<evidence type="ECO:0000259" key="1">
    <source>
        <dbReference type="Pfam" id="PF06547"/>
    </source>
</evidence>
<comment type="caution">
    <text evidence="2">The sequence shown here is derived from an EMBL/GenBank/DDBJ whole genome shotgun (WGS) entry which is preliminary data.</text>
</comment>
<dbReference type="InterPro" id="IPR010543">
    <property type="entry name" value="DUF1117"/>
</dbReference>
<gene>
    <name evidence="2" type="ORF">Gorai_016993</name>
</gene>